<dbReference type="InterPro" id="IPR027417">
    <property type="entry name" value="P-loop_NTPase"/>
</dbReference>
<dbReference type="GO" id="GO:0005829">
    <property type="term" value="C:cytosol"/>
    <property type="evidence" value="ECO:0007669"/>
    <property type="project" value="TreeGrafter"/>
</dbReference>
<evidence type="ECO:0000256" key="5">
    <source>
        <dbReference type="ARBA" id="ARBA00022741"/>
    </source>
</evidence>
<dbReference type="InterPro" id="IPR020590">
    <property type="entry name" value="Guanylate_kinase_CS"/>
</dbReference>
<organism evidence="11 12">
    <name type="scientific">Halioglobus maricola</name>
    <dbReference type="NCBI Taxonomy" id="2601894"/>
    <lineage>
        <taxon>Bacteria</taxon>
        <taxon>Pseudomonadati</taxon>
        <taxon>Pseudomonadota</taxon>
        <taxon>Gammaproteobacteria</taxon>
        <taxon>Cellvibrionales</taxon>
        <taxon>Halieaceae</taxon>
        <taxon>Halioglobus</taxon>
    </lineage>
</organism>
<dbReference type="EMBL" id="CP036422">
    <property type="protein sequence ID" value="QFU77634.1"/>
    <property type="molecule type" value="Genomic_DNA"/>
</dbReference>
<evidence type="ECO:0000256" key="6">
    <source>
        <dbReference type="ARBA" id="ARBA00022777"/>
    </source>
</evidence>
<keyword evidence="7 9" id="KW-0067">ATP-binding</keyword>
<dbReference type="InterPro" id="IPR008144">
    <property type="entry name" value="Guanylate_kin-like_dom"/>
</dbReference>
<accession>A0A5P9NQP8</accession>
<evidence type="ECO:0000256" key="2">
    <source>
        <dbReference type="ARBA" id="ARBA00012961"/>
    </source>
</evidence>
<name>A0A5P9NQP8_9GAMM</name>
<dbReference type="Gene3D" id="3.40.50.300">
    <property type="entry name" value="P-loop containing nucleotide triphosphate hydrolases"/>
    <property type="match status" value="1"/>
</dbReference>
<dbReference type="CDD" id="cd00071">
    <property type="entry name" value="GMPK"/>
    <property type="match status" value="1"/>
</dbReference>
<dbReference type="GO" id="GO:0005524">
    <property type="term" value="F:ATP binding"/>
    <property type="evidence" value="ECO:0007669"/>
    <property type="project" value="UniProtKB-UniRule"/>
</dbReference>
<dbReference type="RefSeq" id="WP_153240781.1">
    <property type="nucleotide sequence ID" value="NZ_CP036422.1"/>
</dbReference>
<evidence type="ECO:0000256" key="3">
    <source>
        <dbReference type="ARBA" id="ARBA00016296"/>
    </source>
</evidence>
<dbReference type="InterPro" id="IPR017665">
    <property type="entry name" value="Guanylate_kinase"/>
</dbReference>
<dbReference type="GO" id="GO:0004385">
    <property type="term" value="F:GMP kinase activity"/>
    <property type="evidence" value="ECO:0007669"/>
    <property type="project" value="UniProtKB-UniRule"/>
</dbReference>
<dbReference type="PANTHER" id="PTHR23117">
    <property type="entry name" value="GUANYLATE KINASE-RELATED"/>
    <property type="match status" value="1"/>
</dbReference>
<keyword evidence="5 9" id="KW-0547">Nucleotide-binding</keyword>
<evidence type="ECO:0000313" key="12">
    <source>
        <dbReference type="Proteomes" id="UP000326287"/>
    </source>
</evidence>
<dbReference type="AlphaFoldDB" id="A0A5P9NQP8"/>
<dbReference type="SUPFAM" id="SSF52540">
    <property type="entry name" value="P-loop containing nucleoside triphosphate hydrolases"/>
    <property type="match status" value="1"/>
</dbReference>
<evidence type="ECO:0000256" key="1">
    <source>
        <dbReference type="ARBA" id="ARBA00005790"/>
    </source>
</evidence>
<comment type="subcellular location">
    <subcellularLocation>
        <location evidence="9">Cytoplasm</location>
    </subcellularLocation>
</comment>
<dbReference type="EC" id="2.7.4.8" evidence="2 9"/>
<dbReference type="Pfam" id="PF00625">
    <property type="entry name" value="Guanylate_kin"/>
    <property type="match status" value="1"/>
</dbReference>
<dbReference type="OrthoDB" id="9808150at2"/>
<dbReference type="InterPro" id="IPR008145">
    <property type="entry name" value="GK/Ca_channel_bsu"/>
</dbReference>
<feature type="domain" description="Guanylate kinase-like" evidence="10">
    <location>
        <begin position="5"/>
        <end position="183"/>
    </location>
</feature>
<dbReference type="NCBIfam" id="TIGR03263">
    <property type="entry name" value="guanyl_kin"/>
    <property type="match status" value="1"/>
</dbReference>
<dbReference type="PANTHER" id="PTHR23117:SF13">
    <property type="entry name" value="GUANYLATE KINASE"/>
    <property type="match status" value="1"/>
</dbReference>
<evidence type="ECO:0000313" key="11">
    <source>
        <dbReference type="EMBL" id="QFU77634.1"/>
    </source>
</evidence>
<keyword evidence="6 9" id="KW-0418">Kinase</keyword>
<dbReference type="PROSITE" id="PS50052">
    <property type="entry name" value="GUANYLATE_KINASE_2"/>
    <property type="match status" value="1"/>
</dbReference>
<keyword evidence="4 9" id="KW-0808">Transferase</keyword>
<evidence type="ECO:0000259" key="10">
    <source>
        <dbReference type="PROSITE" id="PS50052"/>
    </source>
</evidence>
<dbReference type="Gene3D" id="3.30.63.10">
    <property type="entry name" value="Guanylate Kinase phosphate binding domain"/>
    <property type="match status" value="1"/>
</dbReference>
<feature type="binding site" evidence="9">
    <location>
        <begin position="12"/>
        <end position="19"/>
    </location>
    <ligand>
        <name>ATP</name>
        <dbReference type="ChEBI" id="CHEBI:30616"/>
    </ligand>
</feature>
<evidence type="ECO:0000256" key="9">
    <source>
        <dbReference type="HAMAP-Rule" id="MF_00328"/>
    </source>
</evidence>
<dbReference type="PROSITE" id="PS00856">
    <property type="entry name" value="GUANYLATE_KINASE_1"/>
    <property type="match status" value="1"/>
</dbReference>
<protein>
    <recommendedName>
        <fullName evidence="3 9">Guanylate kinase</fullName>
        <ecNumber evidence="2 9">2.7.4.8</ecNumber>
    </recommendedName>
    <alternativeName>
        <fullName evidence="8 9">GMP kinase</fullName>
    </alternativeName>
</protein>
<evidence type="ECO:0000256" key="8">
    <source>
        <dbReference type="ARBA" id="ARBA00030128"/>
    </source>
</evidence>
<dbReference type="FunFam" id="3.30.63.10:FF:000002">
    <property type="entry name" value="Guanylate kinase 1"/>
    <property type="match status" value="1"/>
</dbReference>
<comment type="similarity">
    <text evidence="1 9">Belongs to the guanylate kinase family.</text>
</comment>
<dbReference type="Proteomes" id="UP000326287">
    <property type="component" value="Chromosome"/>
</dbReference>
<proteinExistence type="inferred from homology"/>
<comment type="function">
    <text evidence="9">Essential for recycling GMP and indirectly, cGMP.</text>
</comment>
<sequence length="205" mass="23184">MSHKGTLYTVSAPSGAGKTSLVSALIKNTDKLCVSVSHTTREQRQGETDGVNYHFVSEQDFLDMLERTEFLEHARVFGNLYGTSQLWVEEQLEKGIDVILEIDWQGAQQVKRQLPATLSIFILPPSRLALLQRLTARGQDDAAVIDGRMAEAVEEMSHYIESDYLVINDNFDQALEELRSVITCQRMSTDRQRQIHMALLDELLS</sequence>
<evidence type="ECO:0000256" key="7">
    <source>
        <dbReference type="ARBA" id="ARBA00022840"/>
    </source>
</evidence>
<gene>
    <name evidence="9" type="primary">gmk</name>
    <name evidence="11" type="ORF">EY643_19230</name>
</gene>
<dbReference type="SMART" id="SM00072">
    <property type="entry name" value="GuKc"/>
    <property type="match status" value="1"/>
</dbReference>
<dbReference type="KEGG" id="halc:EY643_19230"/>
<evidence type="ECO:0000256" key="4">
    <source>
        <dbReference type="ARBA" id="ARBA00022679"/>
    </source>
</evidence>
<keyword evidence="12" id="KW-1185">Reference proteome</keyword>
<reference evidence="11 12" key="1">
    <citation type="submission" date="2019-02" db="EMBL/GenBank/DDBJ databases">
        <authorList>
            <person name="Li S.-H."/>
        </authorList>
    </citation>
    <scope>NUCLEOTIDE SEQUENCE [LARGE SCALE GENOMIC DNA]</scope>
    <source>
        <strain evidence="11 12">IMCC14385</strain>
    </source>
</reference>
<keyword evidence="9" id="KW-0963">Cytoplasm</keyword>
<comment type="catalytic activity">
    <reaction evidence="9">
        <text>GMP + ATP = GDP + ADP</text>
        <dbReference type="Rhea" id="RHEA:20780"/>
        <dbReference type="ChEBI" id="CHEBI:30616"/>
        <dbReference type="ChEBI" id="CHEBI:58115"/>
        <dbReference type="ChEBI" id="CHEBI:58189"/>
        <dbReference type="ChEBI" id="CHEBI:456216"/>
        <dbReference type="EC" id="2.7.4.8"/>
    </reaction>
</comment>
<dbReference type="HAMAP" id="MF_00328">
    <property type="entry name" value="Guanylate_kinase"/>
    <property type="match status" value="1"/>
</dbReference>